<dbReference type="EMBL" id="FQXS01000030">
    <property type="protein sequence ID" value="SHI08425.1"/>
    <property type="molecule type" value="Genomic_DNA"/>
</dbReference>
<name>A0A1M5Y8L8_9BACT</name>
<dbReference type="Proteomes" id="UP000184139">
    <property type="component" value="Unassembled WGS sequence"/>
</dbReference>
<sequence length="290" mass="32836">MFQTVAAAGFELIDHDGVRHRIDRPFTRIISLYPAHTENLAEIGASDALFGISTSDTYPASILDKARFSYHDTAEKLIAAAPDCILIRPMIRHSAANLVEQLERYGITVISLQPATVDELFDYWRTLGRISGHEGGATRMISVFQHELEEMKRRVAAIDEKRRPRVYFESIHRRMRTFSPASIAIFCLTAAGGINVADDAVPRRGTNIADYSKERILAKAEMIDVFLAQSGRMNRITVEEIIDEPGFGAIKAVREERIYLIDETLVARPTTRLLEGIRQINRLLYENEFR</sequence>
<evidence type="ECO:0000259" key="1">
    <source>
        <dbReference type="PROSITE" id="PS50983"/>
    </source>
</evidence>
<dbReference type="Pfam" id="PF01497">
    <property type="entry name" value="Peripla_BP_2"/>
    <property type="match status" value="1"/>
</dbReference>
<protein>
    <submittedName>
        <fullName evidence="2">Iron complex transport system substrate-binding protein</fullName>
    </submittedName>
</protein>
<dbReference type="STRING" id="1121409.SAMN02745124_03748"/>
<dbReference type="PANTHER" id="PTHR30535">
    <property type="entry name" value="VITAMIN B12-BINDING PROTEIN"/>
    <property type="match status" value="1"/>
</dbReference>
<keyword evidence="3" id="KW-1185">Reference proteome</keyword>
<dbReference type="AlphaFoldDB" id="A0A1M5Y8L8"/>
<feature type="domain" description="Fe/B12 periplasmic-binding" evidence="1">
    <location>
        <begin position="28"/>
        <end position="288"/>
    </location>
</feature>
<evidence type="ECO:0000313" key="3">
    <source>
        <dbReference type="Proteomes" id="UP000184139"/>
    </source>
</evidence>
<dbReference type="SUPFAM" id="SSF53807">
    <property type="entry name" value="Helical backbone' metal receptor"/>
    <property type="match status" value="1"/>
</dbReference>
<dbReference type="RefSeq" id="WP_073378500.1">
    <property type="nucleotide sequence ID" value="NZ_FQXS01000030.1"/>
</dbReference>
<proteinExistence type="predicted"/>
<dbReference type="PROSITE" id="PS50983">
    <property type="entry name" value="FE_B12_PBP"/>
    <property type="match status" value="1"/>
</dbReference>
<dbReference type="OrthoDB" id="9787772at2"/>
<dbReference type="Gene3D" id="3.40.50.1980">
    <property type="entry name" value="Nitrogenase molybdenum iron protein domain"/>
    <property type="match status" value="2"/>
</dbReference>
<dbReference type="InterPro" id="IPR002491">
    <property type="entry name" value="ABC_transptr_periplasmic_BD"/>
</dbReference>
<dbReference type="InterPro" id="IPR050902">
    <property type="entry name" value="ABC_Transporter_SBP"/>
</dbReference>
<reference evidence="2 3" key="1">
    <citation type="submission" date="2016-11" db="EMBL/GenBank/DDBJ databases">
        <authorList>
            <person name="Jaros S."/>
            <person name="Januszkiewicz K."/>
            <person name="Wedrychowicz H."/>
        </authorList>
    </citation>
    <scope>NUCLEOTIDE SEQUENCE [LARGE SCALE GENOMIC DNA]</scope>
    <source>
        <strain evidence="2 3">DSM 9705</strain>
    </source>
</reference>
<organism evidence="2 3">
    <name type="scientific">Desulfofustis glycolicus DSM 9705</name>
    <dbReference type="NCBI Taxonomy" id="1121409"/>
    <lineage>
        <taxon>Bacteria</taxon>
        <taxon>Pseudomonadati</taxon>
        <taxon>Thermodesulfobacteriota</taxon>
        <taxon>Desulfobulbia</taxon>
        <taxon>Desulfobulbales</taxon>
        <taxon>Desulfocapsaceae</taxon>
        <taxon>Desulfofustis</taxon>
    </lineage>
</organism>
<dbReference type="PANTHER" id="PTHR30535:SF34">
    <property type="entry name" value="MOLYBDATE-BINDING PROTEIN MOLA"/>
    <property type="match status" value="1"/>
</dbReference>
<accession>A0A1M5Y8L8</accession>
<gene>
    <name evidence="2" type="ORF">SAMN02745124_03748</name>
</gene>
<evidence type="ECO:0000313" key="2">
    <source>
        <dbReference type="EMBL" id="SHI08425.1"/>
    </source>
</evidence>